<dbReference type="EMBL" id="JAAGNX010000001">
    <property type="protein sequence ID" value="NDV61394.1"/>
    <property type="molecule type" value="Genomic_DNA"/>
</dbReference>
<feature type="binding site" evidence="20">
    <location>
        <position position="466"/>
    </location>
    <ligand>
        <name>Mg(2+)</name>
        <dbReference type="ChEBI" id="CHEBI:18420"/>
    </ligand>
</feature>
<dbReference type="Gene3D" id="3.20.20.60">
    <property type="entry name" value="Phosphoenolpyruvate-binding domains"/>
    <property type="match status" value="1"/>
</dbReference>
<comment type="subcellular location">
    <subcellularLocation>
        <location evidence="4 17">Cytoplasm</location>
    </subcellularLocation>
</comment>
<evidence type="ECO:0000256" key="9">
    <source>
        <dbReference type="ARBA" id="ARBA00022490"/>
    </source>
</evidence>
<dbReference type="InterPro" id="IPR036618">
    <property type="entry name" value="PtsI_HPr-bd_sf"/>
</dbReference>
<dbReference type="Gene3D" id="3.50.30.10">
    <property type="entry name" value="Phosphohistidine domain"/>
    <property type="match status" value="1"/>
</dbReference>
<dbReference type="Pfam" id="PF05524">
    <property type="entry name" value="PEP-utilisers_N"/>
    <property type="match status" value="1"/>
</dbReference>
<reference evidence="24 25" key="1">
    <citation type="submission" date="2020-02" db="EMBL/GenBank/DDBJ databases">
        <title>Albibacoteraceae fam. nov., the first described family within the subdivision 4 Verrucomicrobia.</title>
        <authorList>
            <person name="Xi F."/>
        </authorList>
    </citation>
    <scope>NUCLEOTIDE SEQUENCE [LARGE SCALE GENOMIC DNA]</scope>
    <source>
        <strain evidence="24 25">CK1056</strain>
    </source>
</reference>
<evidence type="ECO:0000256" key="4">
    <source>
        <dbReference type="ARBA" id="ARBA00004496"/>
    </source>
</evidence>
<evidence type="ECO:0000259" key="21">
    <source>
        <dbReference type="Pfam" id="PF00391"/>
    </source>
</evidence>
<dbReference type="GO" id="GO:0046872">
    <property type="term" value="F:metal ion binding"/>
    <property type="evidence" value="ECO:0007669"/>
    <property type="project" value="UniProtKB-KW"/>
</dbReference>
<dbReference type="Pfam" id="PF02896">
    <property type="entry name" value="PEP-utilizers_C"/>
    <property type="match status" value="1"/>
</dbReference>
<dbReference type="SUPFAM" id="SSF51621">
    <property type="entry name" value="Phosphoenolpyruvate/pyruvate domain"/>
    <property type="match status" value="1"/>
</dbReference>
<feature type="domain" description="PEP-utilising enzyme mobile" evidence="21">
    <location>
        <begin position="166"/>
        <end position="235"/>
    </location>
</feature>
<comment type="similarity">
    <text evidence="5 17">Belongs to the PEP-utilizing enzyme family.</text>
</comment>
<dbReference type="PANTHER" id="PTHR46244:SF3">
    <property type="entry name" value="PHOSPHOENOLPYRUVATE-PROTEIN PHOSPHOTRANSFERASE"/>
    <property type="match status" value="1"/>
</dbReference>
<dbReference type="InterPro" id="IPR050499">
    <property type="entry name" value="PEP-utilizing_PTS_enzyme"/>
</dbReference>
<proteinExistence type="inferred from homology"/>
<evidence type="ECO:0000256" key="10">
    <source>
        <dbReference type="ARBA" id="ARBA00022597"/>
    </source>
</evidence>
<feature type="domain" description="Phosphotransferase system enzyme I N-terminal" evidence="23">
    <location>
        <begin position="12"/>
        <end position="135"/>
    </location>
</feature>
<evidence type="ECO:0000256" key="3">
    <source>
        <dbReference type="ARBA" id="ARBA00002728"/>
    </source>
</evidence>
<keyword evidence="9 17" id="KW-0963">Cytoplasm</keyword>
<keyword evidence="12 17" id="KW-0598">Phosphotransferase system</keyword>
<dbReference type="AlphaFoldDB" id="A0A6B2LZM9"/>
<dbReference type="InterPro" id="IPR024692">
    <property type="entry name" value="PTS_EI"/>
</dbReference>
<keyword evidence="10 17" id="KW-0762">Sugar transport</keyword>
<dbReference type="Proteomes" id="UP000478417">
    <property type="component" value="Unassembled WGS sequence"/>
</dbReference>
<dbReference type="PIRSF" id="PIRSF000732">
    <property type="entry name" value="PTS_enzyme_I"/>
    <property type="match status" value="1"/>
</dbReference>
<evidence type="ECO:0000256" key="1">
    <source>
        <dbReference type="ARBA" id="ARBA00000683"/>
    </source>
</evidence>
<dbReference type="GO" id="GO:0009401">
    <property type="term" value="P:phosphoenolpyruvate-dependent sugar phosphotransferase system"/>
    <property type="evidence" value="ECO:0007669"/>
    <property type="project" value="UniProtKB-KW"/>
</dbReference>
<feature type="binding site" evidence="19">
    <location>
        <begin position="465"/>
        <end position="466"/>
    </location>
    <ligand>
        <name>phosphoenolpyruvate</name>
        <dbReference type="ChEBI" id="CHEBI:58702"/>
    </ligand>
</feature>
<evidence type="ECO:0000256" key="18">
    <source>
        <dbReference type="PIRSR" id="PIRSR000732-1"/>
    </source>
</evidence>
<dbReference type="PANTHER" id="PTHR46244">
    <property type="entry name" value="PHOSPHOENOLPYRUVATE-PROTEIN PHOSPHOTRANSFERASE"/>
    <property type="match status" value="1"/>
</dbReference>
<keyword evidence="13 17" id="KW-0479">Metal-binding</keyword>
<dbReference type="Gene3D" id="1.10.274.10">
    <property type="entry name" value="PtsI, HPr-binding domain"/>
    <property type="match status" value="1"/>
</dbReference>
<dbReference type="PRINTS" id="PR01736">
    <property type="entry name" value="PHPHTRNFRASE"/>
</dbReference>
<dbReference type="InterPro" id="IPR036637">
    <property type="entry name" value="Phosphohistidine_dom_sf"/>
</dbReference>
<keyword evidence="8 17" id="KW-0813">Transport</keyword>
<keyword evidence="14 17" id="KW-0418">Kinase</keyword>
<feature type="binding site" evidence="19">
    <location>
        <position position="306"/>
    </location>
    <ligand>
        <name>phosphoenolpyruvate</name>
        <dbReference type="ChEBI" id="CHEBI:58702"/>
    </ligand>
</feature>
<evidence type="ECO:0000256" key="12">
    <source>
        <dbReference type="ARBA" id="ARBA00022683"/>
    </source>
</evidence>
<dbReference type="GO" id="GO:0016301">
    <property type="term" value="F:kinase activity"/>
    <property type="evidence" value="ECO:0007669"/>
    <property type="project" value="UniProtKB-KW"/>
</dbReference>
<evidence type="ECO:0000259" key="22">
    <source>
        <dbReference type="Pfam" id="PF02896"/>
    </source>
</evidence>
<evidence type="ECO:0000256" key="15">
    <source>
        <dbReference type="ARBA" id="ARBA00022842"/>
    </source>
</evidence>
<dbReference type="InterPro" id="IPR008731">
    <property type="entry name" value="PTS_EIN"/>
</dbReference>
<evidence type="ECO:0000256" key="11">
    <source>
        <dbReference type="ARBA" id="ARBA00022679"/>
    </source>
</evidence>
<dbReference type="NCBIfam" id="TIGR01417">
    <property type="entry name" value="PTS_I_fam"/>
    <property type="match status" value="1"/>
</dbReference>
<comment type="catalytic activity">
    <reaction evidence="1 17">
        <text>L-histidyl-[protein] + phosphoenolpyruvate = N(pros)-phospho-L-histidyl-[protein] + pyruvate</text>
        <dbReference type="Rhea" id="RHEA:23880"/>
        <dbReference type="Rhea" id="RHEA-COMP:9745"/>
        <dbReference type="Rhea" id="RHEA-COMP:9746"/>
        <dbReference type="ChEBI" id="CHEBI:15361"/>
        <dbReference type="ChEBI" id="CHEBI:29979"/>
        <dbReference type="ChEBI" id="CHEBI:58702"/>
        <dbReference type="ChEBI" id="CHEBI:64837"/>
        <dbReference type="EC" id="2.7.3.9"/>
    </reaction>
</comment>
<dbReference type="Pfam" id="PF00391">
    <property type="entry name" value="PEP-utilizers"/>
    <property type="match status" value="1"/>
</dbReference>
<dbReference type="InterPro" id="IPR023151">
    <property type="entry name" value="PEP_util_CS"/>
</dbReference>
<comment type="caution">
    <text evidence="24">The sequence shown here is derived from an EMBL/GenBank/DDBJ whole genome shotgun (WGS) entry which is preliminary data.</text>
</comment>
<evidence type="ECO:0000256" key="19">
    <source>
        <dbReference type="PIRSR" id="PIRSR000732-2"/>
    </source>
</evidence>
<gene>
    <name evidence="24" type="primary">ptsP</name>
    <name evidence="24" type="ORF">G0Q06_02900</name>
</gene>
<evidence type="ECO:0000313" key="25">
    <source>
        <dbReference type="Proteomes" id="UP000478417"/>
    </source>
</evidence>
<dbReference type="SUPFAM" id="SSF52009">
    <property type="entry name" value="Phosphohistidine domain"/>
    <property type="match status" value="1"/>
</dbReference>
<dbReference type="EC" id="2.7.3.9" evidence="6 17"/>
<feature type="binding site" evidence="19">
    <location>
        <position position="476"/>
    </location>
    <ligand>
        <name>phosphoenolpyruvate</name>
        <dbReference type="ChEBI" id="CHEBI:58702"/>
    </ligand>
</feature>
<dbReference type="InterPro" id="IPR015813">
    <property type="entry name" value="Pyrv/PenolPyrv_kinase-like_dom"/>
</dbReference>
<dbReference type="InterPro" id="IPR008279">
    <property type="entry name" value="PEP-util_enz_mobile_dom"/>
</dbReference>
<dbReference type="InterPro" id="IPR006318">
    <property type="entry name" value="PTS_EI-like"/>
</dbReference>
<dbReference type="GO" id="GO:0005737">
    <property type="term" value="C:cytoplasm"/>
    <property type="evidence" value="ECO:0007669"/>
    <property type="project" value="UniProtKB-SubCell"/>
</dbReference>
<dbReference type="SUPFAM" id="SSF47831">
    <property type="entry name" value="Enzyme I of the PEP:sugar phosphotransferase system HPr-binding (sub)domain"/>
    <property type="match status" value="1"/>
</dbReference>
<evidence type="ECO:0000256" key="13">
    <source>
        <dbReference type="ARBA" id="ARBA00022723"/>
    </source>
</evidence>
<sequence>MVKNNQGERKFSGIAAAPGVVHGPLFSFHQGELEVPRYSVPPERKEEEIARFEQGLMETRRQISAIRAEVEEKVGEEEASIFDAHQLVLEDRALIEDTIQEVVETGFNIEYCFHEVANRYIDAFAQIDDDYIKERVTDIRDVTKRLIFNLLGRDHKNHGFSGMGKHVLISTDLSPSETALLDVDEVMGIVTESGSRTSHSVIMARSLNIPCVVGVHDILEAADFGEEILVDGYKGFVYLNPSQETLERYGRLATEQRHIEERFLEELNEPCVTLDSVELKVMLNIEGVEGHDRMQKSGAGGIGLFRTENLFLSSSTFPSEDEQFEVYKGLVQCMSPNPVTIRTLDLGGDKNPHRSLTGYQEANPFMGFRGIRFCLEHSDLFKDQLRAILRASQFGAVKILYPMISSLVELKRANALLEEARKELEAENVPIGSDIQKGAMIEVPSAAVITDLLADHCDFFSIGTNDLMQYLLAVDRINDRIAYLYEPNQPSVIRTLNFIFKQGKMRNVPVSVCGELAADPLFAPLLIGLGASDLSVSLGSLAQIKYLIRRFSLHETKLLAIRCLRCEDPEAIKKELEAFYEKAMGETIKVLKSI</sequence>
<keyword evidence="11 17" id="KW-0808">Transferase</keyword>
<evidence type="ECO:0000256" key="14">
    <source>
        <dbReference type="ARBA" id="ARBA00022777"/>
    </source>
</evidence>
<evidence type="ECO:0000256" key="20">
    <source>
        <dbReference type="PIRSR" id="PIRSR000732-3"/>
    </source>
</evidence>
<evidence type="ECO:0000313" key="24">
    <source>
        <dbReference type="EMBL" id="NDV61394.1"/>
    </source>
</evidence>
<evidence type="ECO:0000256" key="16">
    <source>
        <dbReference type="ARBA" id="ARBA00033235"/>
    </source>
</evidence>
<evidence type="ECO:0000256" key="2">
    <source>
        <dbReference type="ARBA" id="ARBA00001946"/>
    </source>
</evidence>
<dbReference type="GO" id="GO:0008965">
    <property type="term" value="F:phosphoenolpyruvate-protein phosphotransferase activity"/>
    <property type="evidence" value="ECO:0007669"/>
    <property type="project" value="UniProtKB-EC"/>
</dbReference>
<feature type="binding site" evidence="19">
    <location>
        <position position="342"/>
    </location>
    <ligand>
        <name>phosphoenolpyruvate</name>
        <dbReference type="ChEBI" id="CHEBI:58702"/>
    </ligand>
</feature>
<dbReference type="PROSITE" id="PS00742">
    <property type="entry name" value="PEP_ENZYMES_2"/>
    <property type="match status" value="1"/>
</dbReference>
<evidence type="ECO:0000256" key="8">
    <source>
        <dbReference type="ARBA" id="ARBA00022448"/>
    </source>
</evidence>
<feature type="active site" description="Tele-phosphohistidine intermediate" evidence="18">
    <location>
        <position position="199"/>
    </location>
</feature>
<accession>A0A6B2LZM9</accession>
<organism evidence="24 25">
    <name type="scientific">Oceanipulchritudo coccoides</name>
    <dbReference type="NCBI Taxonomy" id="2706888"/>
    <lineage>
        <taxon>Bacteria</taxon>
        <taxon>Pseudomonadati</taxon>
        <taxon>Verrucomicrobiota</taxon>
        <taxon>Opitutia</taxon>
        <taxon>Puniceicoccales</taxon>
        <taxon>Oceanipulchritudinaceae</taxon>
        <taxon>Oceanipulchritudo</taxon>
    </lineage>
</organism>
<dbReference type="InterPro" id="IPR000121">
    <property type="entry name" value="PEP_util_C"/>
</dbReference>
<evidence type="ECO:0000256" key="6">
    <source>
        <dbReference type="ARBA" id="ARBA00012232"/>
    </source>
</evidence>
<evidence type="ECO:0000256" key="5">
    <source>
        <dbReference type="ARBA" id="ARBA00007837"/>
    </source>
</evidence>
<dbReference type="InterPro" id="IPR040442">
    <property type="entry name" value="Pyrv_kinase-like_dom_sf"/>
</dbReference>
<feature type="binding site" evidence="20">
    <location>
        <position position="442"/>
    </location>
    <ligand>
        <name>Mg(2+)</name>
        <dbReference type="ChEBI" id="CHEBI:18420"/>
    </ligand>
</feature>
<evidence type="ECO:0000256" key="17">
    <source>
        <dbReference type="PIRNR" id="PIRNR000732"/>
    </source>
</evidence>
<comment type="function">
    <text evidence="3 17">General (non sugar-specific) component of the phosphoenolpyruvate-dependent sugar phosphotransferase system (sugar PTS). This major carbohydrate active-transport system catalyzes the phosphorylation of incoming sugar substrates concomitantly with their translocation across the cell membrane. Enzyme I transfers the phosphoryl group from phosphoenolpyruvate (PEP) to the phosphoryl carrier protein (HPr).</text>
</comment>
<keyword evidence="15 17" id="KW-0460">Magnesium</keyword>
<keyword evidence="25" id="KW-1185">Reference proteome</keyword>
<evidence type="ECO:0000256" key="7">
    <source>
        <dbReference type="ARBA" id="ARBA00016544"/>
    </source>
</evidence>
<name>A0A6B2LZM9_9BACT</name>
<keyword evidence="24" id="KW-0670">Pyruvate</keyword>
<comment type="cofactor">
    <cofactor evidence="2 17 20">
        <name>Mg(2+)</name>
        <dbReference type="ChEBI" id="CHEBI:18420"/>
    </cofactor>
</comment>
<evidence type="ECO:0000259" key="23">
    <source>
        <dbReference type="Pfam" id="PF05524"/>
    </source>
</evidence>
<protein>
    <recommendedName>
        <fullName evidence="7 17">Phosphoenolpyruvate-protein phosphotransferase</fullName>
        <ecNumber evidence="6 17">2.7.3.9</ecNumber>
    </recommendedName>
    <alternativeName>
        <fullName evidence="16 17">Phosphotransferase system, enzyme I</fullName>
    </alternativeName>
</protein>
<dbReference type="RefSeq" id="WP_163962289.1">
    <property type="nucleotide sequence ID" value="NZ_JAAGNX010000001.1"/>
</dbReference>
<feature type="domain" description="PEP-utilising enzyme C-terminal" evidence="22">
    <location>
        <begin position="268"/>
        <end position="551"/>
    </location>
</feature>
<feature type="active site" description="Proton donor" evidence="18">
    <location>
        <position position="513"/>
    </location>
</feature>